<dbReference type="PANTHER" id="PTHR30055:SF234">
    <property type="entry name" value="HTH-TYPE TRANSCRIPTIONAL REGULATOR BETI"/>
    <property type="match status" value="1"/>
</dbReference>
<feature type="domain" description="HTH tetR-type" evidence="5">
    <location>
        <begin position="6"/>
        <end position="66"/>
    </location>
</feature>
<evidence type="ECO:0000256" key="4">
    <source>
        <dbReference type="PROSITE-ProRule" id="PRU00335"/>
    </source>
</evidence>
<evidence type="ECO:0000256" key="2">
    <source>
        <dbReference type="ARBA" id="ARBA00023125"/>
    </source>
</evidence>
<dbReference type="PROSITE" id="PS50977">
    <property type="entry name" value="HTH_TETR_2"/>
    <property type="match status" value="1"/>
</dbReference>
<comment type="caution">
    <text evidence="6">The sequence shown here is derived from an EMBL/GenBank/DDBJ whole genome shotgun (WGS) entry which is preliminary data.</text>
</comment>
<dbReference type="InterPro" id="IPR036271">
    <property type="entry name" value="Tet_transcr_reg_TetR-rel_C_sf"/>
</dbReference>
<evidence type="ECO:0000313" key="6">
    <source>
        <dbReference type="EMBL" id="MBW8638399.1"/>
    </source>
</evidence>
<evidence type="ECO:0000256" key="3">
    <source>
        <dbReference type="ARBA" id="ARBA00023163"/>
    </source>
</evidence>
<dbReference type="InterPro" id="IPR050109">
    <property type="entry name" value="HTH-type_TetR-like_transc_reg"/>
</dbReference>
<dbReference type="AlphaFoldDB" id="A0AAE2ZLX5"/>
<keyword evidence="2 4" id="KW-0238">DNA-binding</keyword>
<sequence>MPRDSAKTRESIVKAASALFYSHGVRASNLDRIAEKAGVTKRTVYYHFTSKDELIEAYLTARDGPNLAAMKSWFHERGNDPASGVRAVFSGMKDASQHRLWRGCGYLRTAGELANMPGHPAIKAASLHKKNVEAWLAEEFCAAGIDNADTLARQVTLLMDGAFSVMLVHHDPDYIEQAGEAAAALIEKSMHTVSAGG</sequence>
<name>A0AAE2ZLX5_9HYPH</name>
<dbReference type="SUPFAM" id="SSF48498">
    <property type="entry name" value="Tetracyclin repressor-like, C-terminal domain"/>
    <property type="match status" value="1"/>
</dbReference>
<proteinExistence type="predicted"/>
<keyword evidence="1" id="KW-0805">Transcription regulation</keyword>
<dbReference type="EMBL" id="JAICBX010000002">
    <property type="protein sequence ID" value="MBW8638399.1"/>
    <property type="molecule type" value="Genomic_DNA"/>
</dbReference>
<dbReference type="InterPro" id="IPR001647">
    <property type="entry name" value="HTH_TetR"/>
</dbReference>
<keyword evidence="7" id="KW-1185">Reference proteome</keyword>
<gene>
    <name evidence="6" type="ORF">K1W69_14475</name>
</gene>
<dbReference type="Gene3D" id="1.10.357.10">
    <property type="entry name" value="Tetracycline Repressor, domain 2"/>
    <property type="match status" value="1"/>
</dbReference>
<accession>A0AAE2ZLX5</accession>
<evidence type="ECO:0000259" key="5">
    <source>
        <dbReference type="PROSITE" id="PS50977"/>
    </source>
</evidence>
<dbReference type="Pfam" id="PF00440">
    <property type="entry name" value="TetR_N"/>
    <property type="match status" value="1"/>
</dbReference>
<dbReference type="PRINTS" id="PR00455">
    <property type="entry name" value="HTHTETR"/>
</dbReference>
<keyword evidence="3" id="KW-0804">Transcription</keyword>
<organism evidence="6 7">
    <name type="scientific">Flavimaribacter sediminis</name>
    <dbReference type="NCBI Taxonomy" id="2865987"/>
    <lineage>
        <taxon>Bacteria</taxon>
        <taxon>Pseudomonadati</taxon>
        <taxon>Pseudomonadota</taxon>
        <taxon>Alphaproteobacteria</taxon>
        <taxon>Hyphomicrobiales</taxon>
        <taxon>Rhizobiaceae</taxon>
        <taxon>Flavimaribacter</taxon>
    </lineage>
</organism>
<evidence type="ECO:0000256" key="1">
    <source>
        <dbReference type="ARBA" id="ARBA00023015"/>
    </source>
</evidence>
<dbReference type="InterPro" id="IPR009057">
    <property type="entry name" value="Homeodomain-like_sf"/>
</dbReference>
<dbReference type="GO" id="GO:0003700">
    <property type="term" value="F:DNA-binding transcription factor activity"/>
    <property type="evidence" value="ECO:0007669"/>
    <property type="project" value="TreeGrafter"/>
</dbReference>
<dbReference type="PANTHER" id="PTHR30055">
    <property type="entry name" value="HTH-TYPE TRANSCRIPTIONAL REGULATOR RUTR"/>
    <property type="match status" value="1"/>
</dbReference>
<dbReference type="Proteomes" id="UP001196509">
    <property type="component" value="Unassembled WGS sequence"/>
</dbReference>
<dbReference type="GO" id="GO:0000976">
    <property type="term" value="F:transcription cis-regulatory region binding"/>
    <property type="evidence" value="ECO:0007669"/>
    <property type="project" value="TreeGrafter"/>
</dbReference>
<dbReference type="SUPFAM" id="SSF46689">
    <property type="entry name" value="Homeodomain-like"/>
    <property type="match status" value="1"/>
</dbReference>
<reference evidence="6" key="1">
    <citation type="submission" date="2021-08" db="EMBL/GenBank/DDBJ databases">
        <title>Hoeflea bacterium WL0058 sp. nov., isolated from the sediment.</title>
        <authorList>
            <person name="Wang L."/>
            <person name="Zhang D."/>
        </authorList>
    </citation>
    <scope>NUCLEOTIDE SEQUENCE</scope>
    <source>
        <strain evidence="6">WL0058</strain>
    </source>
</reference>
<evidence type="ECO:0000313" key="7">
    <source>
        <dbReference type="Proteomes" id="UP001196509"/>
    </source>
</evidence>
<protein>
    <submittedName>
        <fullName evidence="6">TetR/AcrR family transcriptional regulator</fullName>
    </submittedName>
</protein>
<feature type="DNA-binding region" description="H-T-H motif" evidence="4">
    <location>
        <begin position="29"/>
        <end position="48"/>
    </location>
</feature>